<gene>
    <name evidence="2" type="ORF">HCX48_04185</name>
</gene>
<proteinExistence type="predicted"/>
<sequence>MNARGRSRVFSRLWAGQRRQAREVVTGIVQMRGLLPLLMKNRNGEAWTAAERAELLSQLRVLSRLSPYLLLLLLPGSALLLPVYAWWLDRRRQPRAFPPPPGSES</sequence>
<dbReference type="Proteomes" id="UP000720344">
    <property type="component" value="Unassembled WGS sequence"/>
</dbReference>
<keyword evidence="1" id="KW-0472">Membrane</keyword>
<evidence type="ECO:0000313" key="2">
    <source>
        <dbReference type="EMBL" id="NJA88422.1"/>
    </source>
</evidence>
<keyword evidence="3" id="KW-1185">Reference proteome</keyword>
<keyword evidence="1" id="KW-1133">Transmembrane helix</keyword>
<evidence type="ECO:0000313" key="3">
    <source>
        <dbReference type="Proteomes" id="UP000720344"/>
    </source>
</evidence>
<name>A0ABX0WFC0_9RHOO</name>
<keyword evidence="1" id="KW-0812">Transmembrane</keyword>
<feature type="transmembrane region" description="Helical" evidence="1">
    <location>
        <begin position="65"/>
        <end position="87"/>
    </location>
</feature>
<accession>A0ABX0WFC0</accession>
<comment type="caution">
    <text evidence="2">The sequence shown here is derived from an EMBL/GenBank/DDBJ whole genome shotgun (WGS) entry which is preliminary data.</text>
</comment>
<evidence type="ECO:0000256" key="1">
    <source>
        <dbReference type="SAM" id="Phobius"/>
    </source>
</evidence>
<reference evidence="3" key="1">
    <citation type="submission" date="2020-03" db="EMBL/GenBank/DDBJ databases">
        <title>Whole-genome sequence of the purple nonsulfur bacterium Rhodocyclus tenuis DSM112.</title>
        <authorList>
            <person name="Kyndt J.A."/>
            <person name="Meyer T.E."/>
        </authorList>
    </citation>
    <scope>NUCLEOTIDE SEQUENCE [LARGE SCALE GENOMIC DNA]</scope>
    <source>
        <strain evidence="3">DSM 112</strain>
    </source>
</reference>
<dbReference type="EMBL" id="JAATWB010000002">
    <property type="protein sequence ID" value="NJA88422.1"/>
    <property type="molecule type" value="Genomic_DNA"/>
</dbReference>
<organism evidence="2 3">
    <name type="scientific">Rhodocyclus gracilis</name>
    <dbReference type="NCBI Taxonomy" id="2929842"/>
    <lineage>
        <taxon>Bacteria</taxon>
        <taxon>Pseudomonadati</taxon>
        <taxon>Pseudomonadota</taxon>
        <taxon>Betaproteobacteria</taxon>
        <taxon>Rhodocyclales</taxon>
        <taxon>Rhodocyclaceae</taxon>
        <taxon>Rhodocyclus</taxon>
    </lineage>
</organism>
<protein>
    <submittedName>
        <fullName evidence="2">Uncharacterized protein</fullName>
    </submittedName>
</protein>